<dbReference type="AlphaFoldDB" id="A0A1A8VVP7"/>
<sequence>MPATSIPIRLSRRNISICKQMLNIENNVNAYNNLRKKEKKKKGLFFFLNLSSPMHIPLNPLFKGDTLCSPTFEKVKCFNKYDEISI</sequence>
<organism evidence="1 2">
    <name type="scientific">Plasmodium malariae</name>
    <dbReference type="NCBI Taxonomy" id="5858"/>
    <lineage>
        <taxon>Eukaryota</taxon>
        <taxon>Sar</taxon>
        <taxon>Alveolata</taxon>
        <taxon>Apicomplexa</taxon>
        <taxon>Aconoidasida</taxon>
        <taxon>Haemosporida</taxon>
        <taxon>Plasmodiidae</taxon>
        <taxon>Plasmodium</taxon>
        <taxon>Plasmodium (Plasmodium)</taxon>
    </lineage>
</organism>
<evidence type="ECO:0000313" key="2">
    <source>
        <dbReference type="Proteomes" id="UP000078597"/>
    </source>
</evidence>
<reference evidence="2" key="1">
    <citation type="submission" date="2016-05" db="EMBL/GenBank/DDBJ databases">
        <authorList>
            <person name="Naeem Raeece"/>
        </authorList>
    </citation>
    <scope>NUCLEOTIDE SEQUENCE [LARGE SCALE GENOMIC DNA]</scope>
</reference>
<evidence type="ECO:0000313" key="1">
    <source>
        <dbReference type="EMBL" id="SBS83424.1"/>
    </source>
</evidence>
<gene>
    <name evidence="1" type="ORF">PMALA_006700</name>
</gene>
<dbReference type="EMBL" id="FLQW01000359">
    <property type="protein sequence ID" value="SBS83424.1"/>
    <property type="molecule type" value="Genomic_DNA"/>
</dbReference>
<dbReference type="Proteomes" id="UP000078597">
    <property type="component" value="Unassembled WGS sequence"/>
</dbReference>
<proteinExistence type="predicted"/>
<protein>
    <submittedName>
        <fullName evidence="1">Uncharacterized protein</fullName>
    </submittedName>
</protein>
<name>A0A1A8VVP7_PLAMA</name>
<accession>A0A1A8VVP7</accession>